<name>A0ABQ0ZBG8_9HYPH</name>
<gene>
    <name evidence="2" type="ORF">RsS93_55300</name>
</gene>
<dbReference type="Proteomes" id="UP000390335">
    <property type="component" value="Unassembled WGS sequence"/>
</dbReference>
<dbReference type="InterPro" id="IPR046748">
    <property type="entry name" value="HipA_2"/>
</dbReference>
<accession>A0ABQ0ZBG8</accession>
<organism evidence="2 3">
    <name type="scientific">Rhizobium dioscoreae</name>
    <dbReference type="NCBI Taxonomy" id="2653122"/>
    <lineage>
        <taxon>Bacteria</taxon>
        <taxon>Pseudomonadati</taxon>
        <taxon>Pseudomonadota</taxon>
        <taxon>Alphaproteobacteria</taxon>
        <taxon>Hyphomicrobiales</taxon>
        <taxon>Rhizobiaceae</taxon>
        <taxon>Rhizobium/Agrobacterium group</taxon>
        <taxon>Rhizobium</taxon>
    </lineage>
</organism>
<evidence type="ECO:0000313" key="2">
    <source>
        <dbReference type="EMBL" id="GES52916.1"/>
    </source>
</evidence>
<reference evidence="2 3" key="1">
    <citation type="journal article" date="2020" name="Genome Biol. Evol.">
        <title>Rhizobium dioscoreae sp. nov., a plant growth-promoting bacterium isolated from yam (Dioscorea species).</title>
        <authorList>
            <person name="Ouyabe M."/>
            <person name="Tanaka N."/>
            <person name="Shiwa Y."/>
            <person name="Fujita N."/>
            <person name="Kikuno H."/>
            <person name="Babil P."/>
            <person name="Shiwachi H."/>
        </authorList>
    </citation>
    <scope>NUCLEOTIDE SEQUENCE [LARGE SCALE GENOMIC DNA]</scope>
    <source>
        <strain evidence="2 3">S-93</strain>
    </source>
</reference>
<evidence type="ECO:0000313" key="3">
    <source>
        <dbReference type="Proteomes" id="UP000390335"/>
    </source>
</evidence>
<feature type="domain" description="HipA-like kinase" evidence="1">
    <location>
        <begin position="2"/>
        <end position="123"/>
    </location>
</feature>
<protein>
    <recommendedName>
        <fullName evidence="1">HipA-like kinase domain-containing protein</fullName>
    </recommendedName>
</protein>
<sequence length="225" mass="24774">MGSAALVSELVAAELAVWFGLAIPPFAVIHQCDIEIIMRKNGQPMIAPLFFSSAVEGTPRDGTDAFLRRLRDKDCVSRLVVFDTWIRNWDRYYGGDANSDNLLYVQASVHKYDLVPIDHSNCFIGGDPVFPDGAAPNDWIEDGSVYGKFPEFDDFITSDGVTAALDRLTTLDRNFVTEVVNSVPLAWGLGPLARVGLIDFICARATYLVDTLAPKLIDEPPFPGF</sequence>
<dbReference type="EMBL" id="BLAJ01000011">
    <property type="protein sequence ID" value="GES52916.1"/>
    <property type="molecule type" value="Genomic_DNA"/>
</dbReference>
<comment type="caution">
    <text evidence="2">The sequence shown here is derived from an EMBL/GenBank/DDBJ whole genome shotgun (WGS) entry which is preliminary data.</text>
</comment>
<keyword evidence="3" id="KW-1185">Reference proteome</keyword>
<dbReference type="Pfam" id="PF20613">
    <property type="entry name" value="HipA_2"/>
    <property type="match status" value="1"/>
</dbReference>
<evidence type="ECO:0000259" key="1">
    <source>
        <dbReference type="Pfam" id="PF20613"/>
    </source>
</evidence>
<proteinExistence type="predicted"/>